<dbReference type="PANTHER" id="PTHR31587">
    <property type="entry name" value="TRANSMEMBRANE PROTEIN (DUF2215)"/>
    <property type="match status" value="1"/>
</dbReference>
<dbReference type="Proteomes" id="UP001443914">
    <property type="component" value="Unassembled WGS sequence"/>
</dbReference>
<proteinExistence type="inferred from homology"/>
<evidence type="ECO:0000256" key="9">
    <source>
        <dbReference type="SAM" id="Phobius"/>
    </source>
</evidence>
<dbReference type="Pfam" id="PF10225">
    <property type="entry name" value="NEMP"/>
    <property type="match status" value="1"/>
</dbReference>
<accession>A0AAW1MXX9</accession>
<feature type="region of interest" description="Disordered" evidence="8">
    <location>
        <begin position="355"/>
        <end position="396"/>
    </location>
</feature>
<dbReference type="InterPro" id="IPR019358">
    <property type="entry name" value="NEMP_fam"/>
</dbReference>
<evidence type="ECO:0000313" key="12">
    <source>
        <dbReference type="Proteomes" id="UP001443914"/>
    </source>
</evidence>
<feature type="transmembrane region" description="Helical" evidence="9">
    <location>
        <begin position="261"/>
        <end position="281"/>
    </location>
</feature>
<dbReference type="GO" id="GO:0005637">
    <property type="term" value="C:nuclear inner membrane"/>
    <property type="evidence" value="ECO:0007669"/>
    <property type="project" value="UniProtKB-SubCell"/>
</dbReference>
<dbReference type="AlphaFoldDB" id="A0AAW1MXX9"/>
<protein>
    <submittedName>
        <fullName evidence="11">Uncharacterized protein</fullName>
    </submittedName>
</protein>
<keyword evidence="7" id="KW-0539">Nucleus</keyword>
<feature type="signal peptide" evidence="10">
    <location>
        <begin position="1"/>
        <end position="28"/>
    </location>
</feature>
<organism evidence="11 12">
    <name type="scientific">Saponaria officinalis</name>
    <name type="common">Common soapwort</name>
    <name type="synonym">Lychnis saponaria</name>
    <dbReference type="NCBI Taxonomy" id="3572"/>
    <lineage>
        <taxon>Eukaryota</taxon>
        <taxon>Viridiplantae</taxon>
        <taxon>Streptophyta</taxon>
        <taxon>Embryophyta</taxon>
        <taxon>Tracheophyta</taxon>
        <taxon>Spermatophyta</taxon>
        <taxon>Magnoliopsida</taxon>
        <taxon>eudicotyledons</taxon>
        <taxon>Gunneridae</taxon>
        <taxon>Pentapetalae</taxon>
        <taxon>Caryophyllales</taxon>
        <taxon>Caryophyllaceae</taxon>
        <taxon>Caryophylleae</taxon>
        <taxon>Saponaria</taxon>
    </lineage>
</organism>
<evidence type="ECO:0000313" key="11">
    <source>
        <dbReference type="EMBL" id="KAK9749587.1"/>
    </source>
</evidence>
<evidence type="ECO:0000256" key="4">
    <source>
        <dbReference type="ARBA" id="ARBA00022729"/>
    </source>
</evidence>
<comment type="similarity">
    <text evidence="2">Belongs to the NEMP family.</text>
</comment>
<name>A0AAW1MXX9_SAPOF</name>
<keyword evidence="4 10" id="KW-0732">Signal</keyword>
<feature type="transmembrane region" description="Helical" evidence="9">
    <location>
        <begin position="221"/>
        <end position="240"/>
    </location>
</feature>
<dbReference type="PANTHER" id="PTHR31587:SF4">
    <property type="entry name" value="TRANSMEMBRANE PROTEIN (DUF2215)"/>
    <property type="match status" value="1"/>
</dbReference>
<comment type="subcellular location">
    <subcellularLocation>
        <location evidence="1">Nucleus inner membrane</location>
        <topology evidence="1">Multi-pass membrane protein</topology>
        <orientation evidence="1">Nucleoplasmic side</orientation>
    </subcellularLocation>
</comment>
<keyword evidence="5 9" id="KW-1133">Transmembrane helix</keyword>
<reference evidence="11" key="1">
    <citation type="submission" date="2024-03" db="EMBL/GenBank/DDBJ databases">
        <title>WGS assembly of Saponaria officinalis var. Norfolk2.</title>
        <authorList>
            <person name="Jenkins J."/>
            <person name="Shu S."/>
            <person name="Grimwood J."/>
            <person name="Barry K."/>
            <person name="Goodstein D."/>
            <person name="Schmutz J."/>
            <person name="Leebens-Mack J."/>
            <person name="Osbourn A."/>
        </authorList>
    </citation>
    <scope>NUCLEOTIDE SEQUENCE [LARGE SCALE GENOMIC DNA]</scope>
    <source>
        <strain evidence="11">JIC</strain>
    </source>
</reference>
<keyword evidence="3 9" id="KW-0812">Transmembrane</keyword>
<feature type="compositionally biased region" description="Polar residues" evidence="8">
    <location>
        <begin position="381"/>
        <end position="396"/>
    </location>
</feature>
<keyword evidence="6 9" id="KW-0472">Membrane</keyword>
<feature type="transmembrane region" description="Helical" evidence="9">
    <location>
        <begin position="186"/>
        <end position="209"/>
    </location>
</feature>
<evidence type="ECO:0000256" key="3">
    <source>
        <dbReference type="ARBA" id="ARBA00022692"/>
    </source>
</evidence>
<keyword evidence="12" id="KW-1185">Reference proteome</keyword>
<dbReference type="EMBL" id="JBDFQZ010000002">
    <property type="protein sequence ID" value="KAK9749587.1"/>
    <property type="molecule type" value="Genomic_DNA"/>
</dbReference>
<comment type="caution">
    <text evidence="11">The sequence shown here is derived from an EMBL/GenBank/DDBJ whole genome shotgun (WGS) entry which is preliminary data.</text>
</comment>
<evidence type="ECO:0000256" key="8">
    <source>
        <dbReference type="SAM" id="MobiDB-lite"/>
    </source>
</evidence>
<gene>
    <name evidence="11" type="ORF">RND81_02G136200</name>
</gene>
<feature type="chain" id="PRO_5043844786" evidence="10">
    <location>
        <begin position="29"/>
        <end position="494"/>
    </location>
</feature>
<evidence type="ECO:0000256" key="10">
    <source>
        <dbReference type="SAM" id="SignalP"/>
    </source>
</evidence>
<feature type="transmembrane region" description="Helical" evidence="9">
    <location>
        <begin position="161"/>
        <end position="179"/>
    </location>
</feature>
<evidence type="ECO:0000256" key="5">
    <source>
        <dbReference type="ARBA" id="ARBA00022989"/>
    </source>
</evidence>
<sequence>MSRPSPEKLTMTAGVISLLLIFATTALTAEHLSLDVGESNELQIVPSVPVSDSPGSKPGVNIFAERVHIHGLSRMKNLNKFSYAVTVKVSYQNSSLYPPNVEICFHRNQSLGVGMCPRGRWQKLSEGSWSQKMSPFDHKLLDVRMGGSSSEALKLTLEEEFSAYRTVFFVLGTVLIMLAPTFSESLLFYYSSAVVVGIILVILIVLFQGMKLLPTGRGNSLAIFIYSSLIGVGSFLTRYLPRLLRLILAEIGVSEDMYDPLAIFLTLFIFLGGAWLGFWVVRKLILTESGSIDGTVSQFVAWSIRIFGAVMILQCSLDPLLAAEALVSAICISSILRKVTRPRFLRRVYRKLKKTGGSPLQKSSDYGSSPTYGTRLDHMNSVPNSQKKFTSPQSKSTSRTSAYFSVKDVTKKHAPPLSESEAFYSTYHNTPERRKFSNDEWKSLTKECTKRGLEELVSSPEFGRWAVAHAERITLAPVQSQQTSRWRRWLPWFR</sequence>
<evidence type="ECO:0000256" key="6">
    <source>
        <dbReference type="ARBA" id="ARBA00023136"/>
    </source>
</evidence>
<evidence type="ECO:0000256" key="2">
    <source>
        <dbReference type="ARBA" id="ARBA00005748"/>
    </source>
</evidence>
<evidence type="ECO:0000256" key="7">
    <source>
        <dbReference type="ARBA" id="ARBA00023242"/>
    </source>
</evidence>
<evidence type="ECO:0000256" key="1">
    <source>
        <dbReference type="ARBA" id="ARBA00004575"/>
    </source>
</evidence>
<feature type="compositionally biased region" description="Polar residues" evidence="8">
    <location>
        <begin position="358"/>
        <end position="372"/>
    </location>
</feature>